<feature type="signal peptide" evidence="3">
    <location>
        <begin position="1"/>
        <end position="17"/>
    </location>
</feature>
<dbReference type="OrthoDB" id="5869255at2759"/>
<feature type="compositionally biased region" description="Polar residues" evidence="1">
    <location>
        <begin position="503"/>
        <end position="517"/>
    </location>
</feature>
<accession>A0A016WYU4</accession>
<protein>
    <submittedName>
        <fullName evidence="4">Uncharacterized protein</fullName>
    </submittedName>
</protein>
<gene>
    <name evidence="4" type="primary">Acey_s0448.g1642</name>
    <name evidence="4" type="synonym">Acey-C26G2.2</name>
    <name evidence="4" type="ORF">Y032_0448g1642</name>
</gene>
<feature type="compositionally biased region" description="Polar residues" evidence="1">
    <location>
        <begin position="635"/>
        <end position="649"/>
    </location>
</feature>
<feature type="compositionally biased region" description="Low complexity" evidence="1">
    <location>
        <begin position="478"/>
        <end position="502"/>
    </location>
</feature>
<evidence type="ECO:0000313" key="4">
    <source>
        <dbReference type="EMBL" id="EYC44830.1"/>
    </source>
</evidence>
<organism evidence="4 5">
    <name type="scientific">Ancylostoma ceylanicum</name>
    <dbReference type="NCBI Taxonomy" id="53326"/>
    <lineage>
        <taxon>Eukaryota</taxon>
        <taxon>Metazoa</taxon>
        <taxon>Ecdysozoa</taxon>
        <taxon>Nematoda</taxon>
        <taxon>Chromadorea</taxon>
        <taxon>Rhabditida</taxon>
        <taxon>Rhabditina</taxon>
        <taxon>Rhabditomorpha</taxon>
        <taxon>Strongyloidea</taxon>
        <taxon>Ancylostomatidae</taxon>
        <taxon>Ancylostomatinae</taxon>
        <taxon>Ancylostoma</taxon>
    </lineage>
</organism>
<keyword evidence="2" id="KW-1133">Transmembrane helix</keyword>
<keyword evidence="3" id="KW-0732">Signal</keyword>
<evidence type="ECO:0000313" key="5">
    <source>
        <dbReference type="Proteomes" id="UP000024635"/>
    </source>
</evidence>
<proteinExistence type="predicted"/>
<feature type="region of interest" description="Disordered" evidence="1">
    <location>
        <begin position="626"/>
        <end position="676"/>
    </location>
</feature>
<keyword evidence="2" id="KW-0472">Membrane</keyword>
<feature type="region of interest" description="Disordered" evidence="1">
    <location>
        <begin position="478"/>
        <end position="517"/>
    </location>
</feature>
<dbReference type="Proteomes" id="UP000024635">
    <property type="component" value="Unassembled WGS sequence"/>
</dbReference>
<sequence length="873" mass="93701">MDRLGIVLLLSLCTAHGRRLRRQTLPSQHVQVHSLHSNVLFGKYITVISSESRIDMTEKNVNGSIWSGHSIVTFDSYDTFVNCSAQQAESFLNVQNSASIFAQGNDINFFMRTNRTQGGHSSIVHDLVGNVNVSLEDSGLRVQGVRGQRAGIEAITWVSDQEKSMHIAASTLPNGVRELVLIATSPLYHVRVCFLGATVYVEFGDKIVQIDGDYTSINVFTDKYSIVARTNTTPYDVSLTKEEILVRCPNESTLLRVLPSGVDVNVEQLNKLQIDRGGGELSLGSDVLAADVVKVTALSTDLNLDNSGRVTANTLNSHISVQTAVQNVGMTAAHHVIRVDGGAPHIIVESGRACIEVKASHGLPQLEDLLSPFVTPADQFANIGPEQAAQLTTLPQDFAEPSFPRPGDLGGPLILFNGSDRCAACINQTTVFPTTKLPSSLIPTFPTATSIDYVPHTEASLSTASRTFPTLISLQSDSSTLTTAATSEPTFTTATFPTPSKTLSPSSQPSVTQPGVPDTTVTGTAKPFPSPGDFTTIPEATVSTSKVGTDGQGAGTTATTTISGSTSDQFVIGQFEEFSSDGSSSTSTVTQSVTKPVPEILTSTPGGTMIVTASTSLPSLTTQPIEQGFPEPTSLPGTNPPDTVVTSNQVDEHFPSPTSLPVSEPGLTPVSGGGGGSWETETLFPTPPTTLPRKPSVLVLKMKIPSSLDLQSFDLTSNLTTALNEVVRESVKRVKRFKRSSREQSQEHLVEVHKIERVGNAVQVLFSVNETEVDSYMVEKDLSSLDRSYLMRFVGFPVLSTIRESSLDTYLDFVVLGTLALVLSIACICYTFRNSLKRTAWMVLTKASRQMPRCPLTEKVTNITIITDETLSA</sequence>
<reference evidence="5" key="1">
    <citation type="journal article" date="2015" name="Nat. Genet.">
        <title>The genome and transcriptome of the zoonotic hookworm Ancylostoma ceylanicum identify infection-specific gene families.</title>
        <authorList>
            <person name="Schwarz E.M."/>
            <person name="Hu Y."/>
            <person name="Antoshechkin I."/>
            <person name="Miller M.M."/>
            <person name="Sternberg P.W."/>
            <person name="Aroian R.V."/>
        </authorList>
    </citation>
    <scope>NUCLEOTIDE SEQUENCE</scope>
    <source>
        <strain evidence="5">HY135</strain>
    </source>
</reference>
<feature type="chain" id="PRO_5001491318" evidence="3">
    <location>
        <begin position="18"/>
        <end position="873"/>
    </location>
</feature>
<evidence type="ECO:0000256" key="3">
    <source>
        <dbReference type="SAM" id="SignalP"/>
    </source>
</evidence>
<evidence type="ECO:0000256" key="2">
    <source>
        <dbReference type="SAM" id="Phobius"/>
    </source>
</evidence>
<comment type="caution">
    <text evidence="4">The sequence shown here is derived from an EMBL/GenBank/DDBJ whole genome shotgun (WGS) entry which is preliminary data.</text>
</comment>
<name>A0A016WYU4_9BILA</name>
<keyword evidence="2" id="KW-0812">Transmembrane</keyword>
<dbReference type="AlphaFoldDB" id="A0A016WYU4"/>
<feature type="transmembrane region" description="Helical" evidence="2">
    <location>
        <begin position="810"/>
        <end position="832"/>
    </location>
</feature>
<dbReference type="EMBL" id="JARK01000048">
    <property type="protein sequence ID" value="EYC44830.1"/>
    <property type="molecule type" value="Genomic_DNA"/>
</dbReference>
<keyword evidence="5" id="KW-1185">Reference proteome</keyword>
<evidence type="ECO:0000256" key="1">
    <source>
        <dbReference type="SAM" id="MobiDB-lite"/>
    </source>
</evidence>